<gene>
    <name evidence="1" type="ORF">MHI_LOCUS801076</name>
</gene>
<comment type="caution">
    <text evidence="1">The sequence shown here is derived from an EMBL/GenBank/DDBJ whole genome shotgun (WGS) entry which is preliminary data.</text>
</comment>
<sequence length="96" mass="10858">QERFRKESGKSQKFFCLLNYMREIRILHSSSEVSFDIIVKCGGNIGYARKKSDDDFLRLFSSSTGGTYSLTITPFMISIIINACSLGNMLFLVARS</sequence>
<accession>A0A6V7HE52</accession>
<evidence type="ECO:0000313" key="1">
    <source>
        <dbReference type="EMBL" id="CAD1478501.1"/>
    </source>
</evidence>
<name>A0A6V7HE52_9HYME</name>
<dbReference type="AlphaFoldDB" id="A0A6V7HE52"/>
<dbReference type="EMBL" id="CAJDYZ010010808">
    <property type="protein sequence ID" value="CAD1478501.1"/>
    <property type="molecule type" value="Genomic_DNA"/>
</dbReference>
<organism evidence="1 2">
    <name type="scientific">Heterotrigona itama</name>
    <dbReference type="NCBI Taxonomy" id="395501"/>
    <lineage>
        <taxon>Eukaryota</taxon>
        <taxon>Metazoa</taxon>
        <taxon>Ecdysozoa</taxon>
        <taxon>Arthropoda</taxon>
        <taxon>Hexapoda</taxon>
        <taxon>Insecta</taxon>
        <taxon>Pterygota</taxon>
        <taxon>Neoptera</taxon>
        <taxon>Endopterygota</taxon>
        <taxon>Hymenoptera</taxon>
        <taxon>Apocrita</taxon>
        <taxon>Aculeata</taxon>
        <taxon>Apoidea</taxon>
        <taxon>Anthophila</taxon>
        <taxon>Apidae</taxon>
        <taxon>Heterotrigona</taxon>
    </lineage>
</organism>
<dbReference type="Proteomes" id="UP000752696">
    <property type="component" value="Unassembled WGS sequence"/>
</dbReference>
<feature type="non-terminal residue" evidence="1">
    <location>
        <position position="1"/>
    </location>
</feature>
<feature type="non-terminal residue" evidence="1">
    <location>
        <position position="96"/>
    </location>
</feature>
<protein>
    <submittedName>
        <fullName evidence="1">Uncharacterized protein</fullName>
    </submittedName>
</protein>
<evidence type="ECO:0000313" key="2">
    <source>
        <dbReference type="Proteomes" id="UP000752696"/>
    </source>
</evidence>
<reference evidence="1" key="1">
    <citation type="submission" date="2020-07" db="EMBL/GenBank/DDBJ databases">
        <authorList>
            <person name="Nazaruddin N."/>
        </authorList>
    </citation>
    <scope>NUCLEOTIDE SEQUENCE</scope>
</reference>
<keyword evidence="2" id="KW-1185">Reference proteome</keyword>
<proteinExistence type="predicted"/>